<feature type="region of interest" description="Disordered" evidence="1">
    <location>
        <begin position="1348"/>
        <end position="1374"/>
    </location>
</feature>
<reference evidence="4" key="1">
    <citation type="submission" date="2025-08" db="UniProtKB">
        <authorList>
            <consortium name="RefSeq"/>
        </authorList>
    </citation>
    <scope>IDENTIFICATION</scope>
    <source>
        <tissue evidence="4">Young leaves</tissue>
    </source>
</reference>
<accession>A0A6J1GDG3</accession>
<evidence type="ECO:0000256" key="1">
    <source>
        <dbReference type="SAM" id="MobiDB-lite"/>
    </source>
</evidence>
<dbReference type="Pfam" id="PF25036">
    <property type="entry name" value="VPS13_VAB"/>
    <property type="match status" value="1"/>
</dbReference>
<dbReference type="GO" id="GO:0006623">
    <property type="term" value="P:protein targeting to vacuole"/>
    <property type="evidence" value="ECO:0007669"/>
    <property type="project" value="TreeGrafter"/>
</dbReference>
<proteinExistence type="predicted"/>
<keyword evidence="3" id="KW-1185">Reference proteome</keyword>
<dbReference type="PANTHER" id="PTHR16166:SF130">
    <property type="entry name" value="PROTEIN SORTING-ASSOCIATED PROTEIN, PUTATIVE (DUF1162)-RELATED"/>
    <property type="match status" value="1"/>
</dbReference>
<protein>
    <submittedName>
        <fullName evidence="4">Uncharacterized protein LOC111453187 isoform X1</fullName>
    </submittedName>
</protein>
<dbReference type="RefSeq" id="XP_022949946.1">
    <property type="nucleotide sequence ID" value="XM_023094178.1"/>
</dbReference>
<dbReference type="Proteomes" id="UP000504609">
    <property type="component" value="Unplaced"/>
</dbReference>
<name>A0A6J1GDG3_CUCMO</name>
<dbReference type="InterPro" id="IPR026847">
    <property type="entry name" value="VPS13"/>
</dbReference>
<gene>
    <name evidence="4" type="primary">LOC111453187</name>
</gene>
<dbReference type="PANTHER" id="PTHR16166">
    <property type="entry name" value="VACUOLAR PROTEIN SORTING-ASSOCIATED PROTEIN VPS13"/>
    <property type="match status" value="1"/>
</dbReference>
<evidence type="ECO:0000313" key="4">
    <source>
        <dbReference type="RefSeq" id="XP_022949946.1"/>
    </source>
</evidence>
<dbReference type="InterPro" id="IPR009543">
    <property type="entry name" value="VPS13_VAB"/>
</dbReference>
<dbReference type="KEGG" id="cmos:111453187"/>
<dbReference type="GO" id="GO:0045053">
    <property type="term" value="P:protein retention in Golgi apparatus"/>
    <property type="evidence" value="ECO:0007669"/>
    <property type="project" value="TreeGrafter"/>
</dbReference>
<sequence length="3162" mass="357066">MGLYNLILRRLVSLLQPWLPEDSDVRMNWGLTRSTIVAHKLHFNVSALNDLIEETAISMSFKEVTIDHLSVVVTYWPFPAFEITVHDVHVTVSIREEISRGKRESNIFSETLRKNLSAIDPEGVTLHDIMKSFLDPPPRYRLKIASRNLLLNRGCLQMYNINLVLEFPIFNNVFECSLSIKRLSAKSENRNNGCLYELIHAMFKPIAHSCLIITANDLEIVLKREAQISRILNLEVIFSCCKLHDLQLVDVNLRIPELGLSVYPVAVSIYSVLNGMSSKEYKFARNGRQLWKLAARRISHITSSPGVSLHHLVTIVMLWIQYINAYELLLLLTGYPVDNLMKKFTDKISWDRKLFNSFKKHWMSILDIEEKLPIEFIAQARKIARYRAIKNVKCVEEKKETFSFFQLKLFCQIFSMLLCIWKMVCSIFCFIDGYIVRILTRPQKIDGCLEIVSQNSNSQFCFMLNIGELLVSIYPTHEIQPPTIENLKSKFGIPSSSLISFHFSFDALLAMYMVDLCEQSLLISCDQFNVTSLPSVEASVSSVRSSDLLGEYDVKTENNLKSIIWGEPTRIFLPSDGRETDIADLGEVDCNPFIVKYLEGMWLRWNSVCMNLEESGIKYSDNPWFLCEINSSLTESVRENSNNSLWKCNLALGKLNLALGYSSLLSASLLLQSMRQRAYCWTEDEQRPEVSLHAPTVTADDREVCVNNKYENCASQLMTPLLKKLPLKHIQVAMHVGGSHIQMALEKDFNVDYVISSERAQKGDSLVALDIHEVEIAVCPASNSDWIFLMEESSEADDKEVEYLSLKEPRISTIGDEKYASQGLVSFWFYLQAKGLKAYIVNSDEKQQNQIFIFNPMLILSPIVRKSVHSFSEDVNAFSIAFDCKTTGFTALSYMEDLYLIMKVIGHLSAAISYLGSTSWGSQKFMNQNIILKKPMPKFVHVKEASISCRTSSMIHGTFIIKRMDVILHNSRTSDTFNSYKIFSNSQKMVEMNSPDCGIWISVDQGRVKVTCEEDKVDILTDISNINSVIFRYRESDTDESVFKSLRTQLLNCHVYFYHQISLSHFMLATFLSSHNGSSSEGLRNIRNSYISRNNELNVEDSDMAVNSGGSGEQSGFVQALDIFSTSPFSNFQLLVNIEIGRILVTRCSVYDILVGAHQLSKISSSLSIGGDFQTIFWKIQGGLLFLEPLTLAFFINCFNKYRHAIGSLLSVLQFPDHQDKKAQEIMEITRFEKSATENVVDETTESFLRVKGKLLEVFILNVSNIPLILVVKHESGLIWEFVIEVDANLKFQLADNRKEFEINLSHLSILCQQVEETLPNNIQIPHFSSNLSSHLVAGELAASTQHTKGVQTDNDASSSKHPVSHKKNSGNSHVTEPSCFSCQHYLLKNLVAYLSIEVTCSDQIGLLSKAWAGKGSLSGLDLTLSHSEIQMILLAVSSFSGPYDKEKTKEHQRQWSGNQEVDANTTDTFATHVVALVPDGAIVSIQDVHQHMYISVEGSDEYNLAGVLHYSLVGDRALFRVEYRKQRRWSSPALWFSLISLYAKNAAGKQLRLNCCPGSGVVNISGTDDRDMTLWRIFSWMPGGQDDTSWEPFNQFAKRTFYLVNKNNDCGIAFIDGVPKFVRKPGNPFKFKIIHDFPTVHGAANMNHYLTGTPETSREQNSHMDERISETDGLFPRIDISIYISLTIVHDISDTDEILPIIRGCLSNTKLTLQILSNKTRVLCTSNAELHYFDAQRNLWQGILNPVDFCLYYRFSAKSSRTILHGVPVHIYCRMEELDISLNETSLDVILFVVGKLDLAGPYAVKSSIIRPNCCKVENRFGVNLLCHFHNKQSLTIGRFQSTFISLRQPGSPDQPLESGSVISFQLSETENFTTPIHICELQAQTFAWRTRIKSVKDSKTYPGPLFVVDISQHHEDGLSIVVSPLTRIHNESGLTMELRFRRKQPKEDECASVLLKPGDVIDDSMAMFDALNSSGGSRKALMSLSVGNFLLSFRPVLTDKLMNFKNSRSVEWSDDFKGEKAVHLSGTFDKLSYKVRKALLVGSEKYSFSTASCKLLVDDGRENYLHFLIQCIGKDVQILRPDESGHRVDNSRSSDLLVQKQIFLLPTVRVSNSLYSEIQVLLSETETSTINENSHIGTRATISSESTADFYVNPAIIFFSVTLTALNSTCKSVSSGDFVKKLMKQKGKVQSVDIDLDFGGGKYFASLRLARGYRGILEVTVFTPYALKNDTNLMLHFLASNKKTLYRDVEKNGFCPPNLGISLPPHCSCSWFLKSKKVFVQFSENDTSESLLDLDALSGFTELNLQTQEDGVVFCIKLGVSLGSLLRNVVLPSQLVTVVPRYVVINESKENITVRQCYLQNDERSTIQVDSKQKATLKLQDGIQKPRGYSLIENFVKKHSKSMDDSLKFIQFHLTDSDLSWSGPICIASLGRFYLKFKKQPNQEALEGTSMIEFAAVHVVEEGSTLSLHFHKPPNTNLPYRIENCLRDFSVTFYQKDVVEPEVLGSLCSADYVWDDLTLPHELVVQINESLREINLDKLCAWKPLYKSRQQGGLAHQTVSSNFNGREIVKVGYEIYADGPTRVLRICEKSDCHKGDSVIPSSEKFELRISNITVHLLECWRQDEYGSEPSAFRPLVAARLRDISLDSVFTEQQKYNQITIQSLRLEEKRAGATFAAMLRRHQLDYSDSNDCDLKIVCVLNSTSFHVKQVKYFSIVLQPIDLNLDEETLMRIAPFGRTSLSSSKTGSQQYYFDHFEIHPIKIFANFLPEESYSSYSSTQETLRTLLHSVVKIPAMKNVVVELNGVLVTHALITMRELFLRCAQHYSWYAIRAIYIAKGSSLLPPDFISIFDDLSSSSLDVFFDPSRGFMGFPGTFKFIKKCIGVKRGSGTKRYFGDLGKTLRTAGSNVMFAAITEISDSVLKGAEASGFSGMVSGFHQGILKIAMEPSLLGSALMQGGPDRKIKLDRSPGADELYIEGYLQATLDTIYRQEYLRVRVIDNQVCLKNLPPNTPLINEIVEHVKGFLVSKGLLKGDPAMGTRPFPHLQRDSEWKIGPTVRTLCEHLFVSFAIRMLRKGVKQIVVRIPRNKESNFDGHESNLSLVPTGKGRKGKFIWTMGIGKFMLSGMLAYIDGRLCRNIPHPIARRIVSGFLLTLLDSNDKE</sequence>
<feature type="compositionally biased region" description="Polar residues" evidence="1">
    <location>
        <begin position="1348"/>
        <end position="1362"/>
    </location>
</feature>
<evidence type="ECO:0000313" key="3">
    <source>
        <dbReference type="Proteomes" id="UP000504609"/>
    </source>
</evidence>
<organism evidence="3 4">
    <name type="scientific">Cucurbita moschata</name>
    <name type="common">Winter crookneck squash</name>
    <name type="synonym">Cucurbita pepo var. moschata</name>
    <dbReference type="NCBI Taxonomy" id="3662"/>
    <lineage>
        <taxon>Eukaryota</taxon>
        <taxon>Viridiplantae</taxon>
        <taxon>Streptophyta</taxon>
        <taxon>Embryophyta</taxon>
        <taxon>Tracheophyta</taxon>
        <taxon>Spermatophyta</taxon>
        <taxon>Magnoliopsida</taxon>
        <taxon>eudicotyledons</taxon>
        <taxon>Gunneridae</taxon>
        <taxon>Pentapetalae</taxon>
        <taxon>rosids</taxon>
        <taxon>fabids</taxon>
        <taxon>Cucurbitales</taxon>
        <taxon>Cucurbitaceae</taxon>
        <taxon>Cucurbiteae</taxon>
        <taxon>Cucurbita</taxon>
    </lineage>
</organism>
<evidence type="ECO:0000259" key="2">
    <source>
        <dbReference type="Pfam" id="PF25036"/>
    </source>
</evidence>
<dbReference type="GeneID" id="111453187"/>
<feature type="domain" description="Vacuolar protein sorting-associated protein 13 VPS13 adaptor binding" evidence="2">
    <location>
        <begin position="2103"/>
        <end position="2499"/>
    </location>
</feature>